<feature type="transmembrane region" description="Helical" evidence="1">
    <location>
        <begin position="116"/>
        <end position="136"/>
    </location>
</feature>
<proteinExistence type="predicted"/>
<evidence type="ECO:0000313" key="2">
    <source>
        <dbReference type="EMBL" id="ROV90186.1"/>
    </source>
</evidence>
<keyword evidence="1" id="KW-1133">Transmembrane helix</keyword>
<keyword evidence="1" id="KW-0472">Membrane</keyword>
<protein>
    <submittedName>
        <fullName evidence="2">Uncharacterized protein</fullName>
    </submittedName>
</protein>
<organism evidence="2 3">
    <name type="scientific">Cytospora chrysosperma</name>
    <name type="common">Cytospora canker fungus</name>
    <name type="synonym">Sphaeria chrysosperma</name>
    <dbReference type="NCBI Taxonomy" id="252740"/>
    <lineage>
        <taxon>Eukaryota</taxon>
        <taxon>Fungi</taxon>
        <taxon>Dikarya</taxon>
        <taxon>Ascomycota</taxon>
        <taxon>Pezizomycotina</taxon>
        <taxon>Sordariomycetes</taxon>
        <taxon>Sordariomycetidae</taxon>
        <taxon>Diaporthales</taxon>
        <taxon>Cytosporaceae</taxon>
        <taxon>Cytospora</taxon>
    </lineage>
</organism>
<feature type="transmembrane region" description="Helical" evidence="1">
    <location>
        <begin position="87"/>
        <end position="104"/>
    </location>
</feature>
<gene>
    <name evidence="2" type="ORF">VSDG_08821</name>
</gene>
<dbReference type="EMBL" id="LJZO01000052">
    <property type="protein sequence ID" value="ROV90186.1"/>
    <property type="molecule type" value="Genomic_DNA"/>
</dbReference>
<dbReference type="Proteomes" id="UP000284375">
    <property type="component" value="Unassembled WGS sequence"/>
</dbReference>
<sequence>MHTNSRPRRMLALDGRVECSLVSAPLITAISREQMPEDMRSAFLPEDIILLCEPSHNSSIADQTLAQARRNLSLLTRKCPWCMADSICARLIVTLAVLFSLGAASFQNKMFTLENAIAASSAMLTLLTLIFAYIHLGTGVDSGANLFCSQGVKFHYIYNLAGRMFSPSLLFLLQQPMLNVRSFFRYYHFFIINGQAGGPADKDVDICIRHHAAEGALSRVGLIEDGSHILLALASCQDIVAVFGWEFPRLNGLYRTYRDWKRWRLAALVSDRLLSRDGIVLQQGDTSDHRYVNLLERLGDGGGYKWFLVDSRLFSQRTPS</sequence>
<name>A0A423VGW9_CYTCH</name>
<dbReference type="AlphaFoldDB" id="A0A423VGW9"/>
<evidence type="ECO:0000256" key="1">
    <source>
        <dbReference type="SAM" id="Phobius"/>
    </source>
</evidence>
<evidence type="ECO:0000313" key="3">
    <source>
        <dbReference type="Proteomes" id="UP000284375"/>
    </source>
</evidence>
<keyword evidence="1" id="KW-0812">Transmembrane</keyword>
<keyword evidence="3" id="KW-1185">Reference proteome</keyword>
<comment type="caution">
    <text evidence="2">The sequence shown here is derived from an EMBL/GenBank/DDBJ whole genome shotgun (WGS) entry which is preliminary data.</text>
</comment>
<dbReference type="OrthoDB" id="5238009at2759"/>
<accession>A0A423VGW9</accession>
<reference evidence="2 3" key="1">
    <citation type="submission" date="2015-09" db="EMBL/GenBank/DDBJ databases">
        <title>Host preference determinants of Valsa canker pathogens revealed by comparative genomics.</title>
        <authorList>
            <person name="Yin Z."/>
            <person name="Huang L."/>
        </authorList>
    </citation>
    <scope>NUCLEOTIDE SEQUENCE [LARGE SCALE GENOMIC DNA]</scope>
    <source>
        <strain evidence="2 3">YSFL</strain>
    </source>
</reference>